<dbReference type="PANTHER" id="PTHR21461">
    <property type="entry name" value="GLYCOSYLTRANSFERASE FAMILY 92 PROTEIN"/>
    <property type="match status" value="1"/>
</dbReference>
<evidence type="ECO:0000256" key="4">
    <source>
        <dbReference type="ARBA" id="ARBA00022679"/>
    </source>
</evidence>
<evidence type="ECO:0000256" key="2">
    <source>
        <dbReference type="ARBA" id="ARBA00007647"/>
    </source>
</evidence>
<evidence type="ECO:0000256" key="1">
    <source>
        <dbReference type="ARBA" id="ARBA00004167"/>
    </source>
</evidence>
<protein>
    <recommendedName>
        <fullName evidence="8">Glycosyltransferase family 92 protein</fullName>
        <ecNumber evidence="8">2.4.1.-</ecNumber>
    </recommendedName>
</protein>
<evidence type="ECO:0000256" key="7">
    <source>
        <dbReference type="ARBA" id="ARBA00023136"/>
    </source>
</evidence>
<dbReference type="EMBL" id="UYRV01007883">
    <property type="protein sequence ID" value="VDK55054.1"/>
    <property type="molecule type" value="Genomic_DNA"/>
</dbReference>
<dbReference type="GO" id="GO:0016757">
    <property type="term" value="F:glycosyltransferase activity"/>
    <property type="evidence" value="ECO:0007669"/>
    <property type="project" value="UniProtKB-UniRule"/>
</dbReference>
<organism evidence="9 10">
    <name type="scientific">Cylicostephanus goldi</name>
    <name type="common">Nematode worm</name>
    <dbReference type="NCBI Taxonomy" id="71465"/>
    <lineage>
        <taxon>Eukaryota</taxon>
        <taxon>Metazoa</taxon>
        <taxon>Ecdysozoa</taxon>
        <taxon>Nematoda</taxon>
        <taxon>Chromadorea</taxon>
        <taxon>Rhabditida</taxon>
        <taxon>Rhabditina</taxon>
        <taxon>Rhabditomorpha</taxon>
        <taxon>Strongyloidea</taxon>
        <taxon>Strongylidae</taxon>
        <taxon>Cylicostephanus</taxon>
    </lineage>
</organism>
<keyword evidence="4 8" id="KW-0808">Transferase</keyword>
<name>A0A3P6SJ43_CYLGO</name>
<dbReference type="Proteomes" id="UP000271889">
    <property type="component" value="Unassembled WGS sequence"/>
</dbReference>
<keyword evidence="3 8" id="KW-0328">Glycosyltransferase</keyword>
<keyword evidence="7" id="KW-0472">Membrane</keyword>
<evidence type="ECO:0000256" key="8">
    <source>
        <dbReference type="RuleBase" id="RU366017"/>
    </source>
</evidence>
<dbReference type="InterPro" id="IPR008166">
    <property type="entry name" value="Glyco_transf_92"/>
</dbReference>
<keyword evidence="5" id="KW-0812">Transmembrane</keyword>
<evidence type="ECO:0000256" key="3">
    <source>
        <dbReference type="ARBA" id="ARBA00022676"/>
    </source>
</evidence>
<gene>
    <name evidence="9" type="ORF">CGOC_LOCUS3192</name>
</gene>
<evidence type="ECO:0000256" key="5">
    <source>
        <dbReference type="ARBA" id="ARBA00022692"/>
    </source>
</evidence>
<dbReference type="Pfam" id="PF01697">
    <property type="entry name" value="Glyco_transf_92"/>
    <property type="match status" value="1"/>
</dbReference>
<dbReference type="PANTHER" id="PTHR21461:SF40">
    <property type="entry name" value="GLYCOSYLTRANSFERASE FAMILY 92 PROTEIN"/>
    <property type="match status" value="1"/>
</dbReference>
<proteinExistence type="inferred from homology"/>
<dbReference type="GO" id="GO:0016020">
    <property type="term" value="C:membrane"/>
    <property type="evidence" value="ECO:0007669"/>
    <property type="project" value="UniProtKB-SubCell"/>
</dbReference>
<accession>A0A3P6SJ43</accession>
<keyword evidence="10" id="KW-1185">Reference proteome</keyword>
<sequence>MIALDGRTQMTRLEKGKGAEVAAYCRYLDMEWRDVNSPLLTLVYPNNAVHCCNHPNATHMSVTAGPQDKLTDAVKILDKRPGDVIYTTSLCLPPIYGNESKWLMLAEMVEHYRLQGLDHFYLYVKEIDDYSKKLLLSYEADGDAELIYFKADIKGAHLQYAGIQVWGGMQQSPVHDDRMSVQCSRYPTSLPGGYPNLKGARAPASLANHPAMMLDNHP</sequence>
<comment type="similarity">
    <text evidence="2 8">Belongs to the glycosyltransferase 92 family.</text>
</comment>
<evidence type="ECO:0000256" key="6">
    <source>
        <dbReference type="ARBA" id="ARBA00022989"/>
    </source>
</evidence>
<comment type="subcellular location">
    <subcellularLocation>
        <location evidence="1">Membrane</location>
        <topology evidence="1">Single-pass membrane protein</topology>
    </subcellularLocation>
</comment>
<reference evidence="9 10" key="1">
    <citation type="submission" date="2018-11" db="EMBL/GenBank/DDBJ databases">
        <authorList>
            <consortium name="Pathogen Informatics"/>
        </authorList>
    </citation>
    <scope>NUCLEOTIDE SEQUENCE [LARGE SCALE GENOMIC DNA]</scope>
</reference>
<evidence type="ECO:0000313" key="10">
    <source>
        <dbReference type="Proteomes" id="UP000271889"/>
    </source>
</evidence>
<evidence type="ECO:0000313" key="9">
    <source>
        <dbReference type="EMBL" id="VDK55054.1"/>
    </source>
</evidence>
<dbReference type="AlphaFoldDB" id="A0A3P6SJ43"/>
<keyword evidence="6" id="KW-1133">Transmembrane helix</keyword>
<dbReference type="EC" id="2.4.1.-" evidence="8"/>
<dbReference type="GO" id="GO:0005737">
    <property type="term" value="C:cytoplasm"/>
    <property type="evidence" value="ECO:0007669"/>
    <property type="project" value="TreeGrafter"/>
</dbReference>